<evidence type="ECO:0000313" key="9">
    <source>
        <dbReference type="Proteomes" id="UP000230002"/>
    </source>
</evidence>
<reference evidence="8 9" key="1">
    <citation type="journal article" date="2015" name="Sci. Rep.">
        <title>Chromosome-level genome map provides insights into diverse defense mechanisms in the medicinal fungus Ganoderma sinense.</title>
        <authorList>
            <person name="Zhu Y."/>
            <person name="Xu J."/>
            <person name="Sun C."/>
            <person name="Zhou S."/>
            <person name="Xu H."/>
            <person name="Nelson D.R."/>
            <person name="Qian J."/>
            <person name="Song J."/>
            <person name="Luo H."/>
            <person name="Xiang L."/>
            <person name="Li Y."/>
            <person name="Xu Z."/>
            <person name="Ji A."/>
            <person name="Wang L."/>
            <person name="Lu S."/>
            <person name="Hayward A."/>
            <person name="Sun W."/>
            <person name="Li X."/>
            <person name="Schwartz D.C."/>
            <person name="Wang Y."/>
            <person name="Chen S."/>
        </authorList>
    </citation>
    <scope>NUCLEOTIDE SEQUENCE [LARGE SCALE GENOMIC DNA]</scope>
    <source>
        <strain evidence="8 9">ZZ0214-1</strain>
    </source>
</reference>
<dbReference type="PANTHER" id="PTHR13789:SF147">
    <property type="entry name" value="PUTATIVE (AFU_ORTHOLOGUE AFUA_2G01950)-RELATED"/>
    <property type="match status" value="1"/>
</dbReference>
<keyword evidence="9" id="KW-1185">Reference proteome</keyword>
<evidence type="ECO:0000259" key="7">
    <source>
        <dbReference type="Pfam" id="PF01494"/>
    </source>
</evidence>
<keyword evidence="3" id="KW-0274">FAD</keyword>
<evidence type="ECO:0000313" key="8">
    <source>
        <dbReference type="EMBL" id="PIL32084.1"/>
    </source>
</evidence>
<evidence type="ECO:0000256" key="6">
    <source>
        <dbReference type="SAM" id="MobiDB-lite"/>
    </source>
</evidence>
<evidence type="ECO:0000256" key="4">
    <source>
        <dbReference type="ARBA" id="ARBA00023002"/>
    </source>
</evidence>
<comment type="caution">
    <text evidence="8">The sequence shown here is derived from an EMBL/GenBank/DDBJ whole genome shotgun (WGS) entry which is preliminary data.</text>
</comment>
<feature type="domain" description="FAD-binding" evidence="7">
    <location>
        <begin position="45"/>
        <end position="392"/>
    </location>
</feature>
<dbReference type="PANTHER" id="PTHR13789">
    <property type="entry name" value="MONOOXYGENASE"/>
    <property type="match status" value="1"/>
</dbReference>
<gene>
    <name evidence="8" type="ORF">GSI_06789</name>
</gene>
<evidence type="ECO:0000256" key="5">
    <source>
        <dbReference type="ARBA" id="ARBA00023033"/>
    </source>
</evidence>
<protein>
    <recommendedName>
        <fullName evidence="7">FAD-binding domain-containing protein</fullName>
    </recommendedName>
</protein>
<dbReference type="PRINTS" id="PR00420">
    <property type="entry name" value="RNGMNOXGNASE"/>
</dbReference>
<evidence type="ECO:0000256" key="1">
    <source>
        <dbReference type="ARBA" id="ARBA00007992"/>
    </source>
</evidence>
<name>A0A2G8SE86_9APHY</name>
<evidence type="ECO:0000256" key="3">
    <source>
        <dbReference type="ARBA" id="ARBA00022827"/>
    </source>
</evidence>
<dbReference type="EMBL" id="AYKW01000012">
    <property type="protein sequence ID" value="PIL32084.1"/>
    <property type="molecule type" value="Genomic_DNA"/>
</dbReference>
<feature type="compositionally biased region" description="Gly residues" evidence="6">
    <location>
        <begin position="479"/>
        <end position="489"/>
    </location>
</feature>
<evidence type="ECO:0000256" key="2">
    <source>
        <dbReference type="ARBA" id="ARBA00022630"/>
    </source>
</evidence>
<dbReference type="OrthoDB" id="9993796at2759"/>
<dbReference type="Pfam" id="PF01494">
    <property type="entry name" value="FAD_binding_3"/>
    <property type="match status" value="1"/>
</dbReference>
<dbReference type="Gene3D" id="3.50.50.60">
    <property type="entry name" value="FAD/NAD(P)-binding domain"/>
    <property type="match status" value="1"/>
</dbReference>
<organism evidence="8 9">
    <name type="scientific">Ganoderma sinense ZZ0214-1</name>
    <dbReference type="NCBI Taxonomy" id="1077348"/>
    <lineage>
        <taxon>Eukaryota</taxon>
        <taxon>Fungi</taxon>
        <taxon>Dikarya</taxon>
        <taxon>Basidiomycota</taxon>
        <taxon>Agaricomycotina</taxon>
        <taxon>Agaricomycetes</taxon>
        <taxon>Polyporales</taxon>
        <taxon>Polyporaceae</taxon>
        <taxon>Ganoderma</taxon>
    </lineage>
</organism>
<proteinExistence type="inferred from homology"/>
<dbReference type="InterPro" id="IPR036188">
    <property type="entry name" value="FAD/NAD-bd_sf"/>
</dbReference>
<comment type="similarity">
    <text evidence="1">Belongs to the paxM FAD-dependent monooxygenase family.</text>
</comment>
<dbReference type="AlphaFoldDB" id="A0A2G8SE86"/>
<dbReference type="InterPro" id="IPR050493">
    <property type="entry name" value="FAD-dep_Monooxygenase_BioMet"/>
</dbReference>
<dbReference type="Proteomes" id="UP000230002">
    <property type="component" value="Unassembled WGS sequence"/>
</dbReference>
<keyword evidence="2" id="KW-0285">Flavoprotein</keyword>
<accession>A0A2G8SE86</accession>
<dbReference type="SUPFAM" id="SSF51905">
    <property type="entry name" value="FAD/NAD(P)-binding domain"/>
    <property type="match status" value="1"/>
</dbReference>
<dbReference type="GO" id="GO:0004497">
    <property type="term" value="F:monooxygenase activity"/>
    <property type="evidence" value="ECO:0007669"/>
    <property type="project" value="UniProtKB-KW"/>
</dbReference>
<keyword evidence="5" id="KW-0503">Monooxygenase</keyword>
<dbReference type="InterPro" id="IPR002938">
    <property type="entry name" value="FAD-bd"/>
</dbReference>
<sequence>MSEPRLQPPLPPIPLPPVAPDAAATAAGVSVHTTLYNGRKASHQLHVLVVGCGMGGLAAAHCLGKAGHKVTLFEAASAIGEVGAGIQVTPNVSRLLRRWGAGPALEAVGVRPEAIVLRRYATGERVGYTRWTDMEERYGAPYYHIHRADLHRLLFDLAEPHMELRLNATVVSVDPDAPSVTLKSGEVVKGDVVVGADGVKSLVQRVVLGHTNPAEPTGDAVYRAIVPAELLLEDPELRELVEVPDMTGWMGPSRHVMAYNIRGKKEYNVVLAHPDDGSVESWTAEGSADKMRADFADFDPRLRKILGFVQSTLKWRLMDRKPLKTWIHPSFRVILLGDACHPMLPYRAQGAAMAIEDAAVLGNLLSRLAHPSQLPALLQAYEDLRLPRTAETQTQSRLNQTIFHLHDGPEQEKRDADMRRAAEVELARIREGKSAARGGLAGSANQWADEKKSMIQFGYDADEAAEEWWREGGEQKVGLVGGSGGGADGGPALTTPA</sequence>
<dbReference type="STRING" id="1077348.A0A2G8SE86"/>
<feature type="region of interest" description="Disordered" evidence="6">
    <location>
        <begin position="476"/>
        <end position="497"/>
    </location>
</feature>
<dbReference type="SUPFAM" id="SSF54373">
    <property type="entry name" value="FAD-linked reductases, C-terminal domain"/>
    <property type="match status" value="1"/>
</dbReference>
<keyword evidence="4" id="KW-0560">Oxidoreductase</keyword>
<dbReference type="FunFam" id="3.50.50.60:FF:000115">
    <property type="entry name" value="Salicylate hydroxylase, putative"/>
    <property type="match status" value="1"/>
</dbReference>
<dbReference type="GO" id="GO:0071949">
    <property type="term" value="F:FAD binding"/>
    <property type="evidence" value="ECO:0007669"/>
    <property type="project" value="InterPro"/>
</dbReference>